<reference evidence="1 2" key="1">
    <citation type="journal article" date="2018" name="Sci. Rep.">
        <title>Genomic signatures of local adaptation to the degree of environmental predictability in rotifers.</title>
        <authorList>
            <person name="Franch-Gras L."/>
            <person name="Hahn C."/>
            <person name="Garcia-Roger E.M."/>
            <person name="Carmona M.J."/>
            <person name="Serra M."/>
            <person name="Gomez A."/>
        </authorList>
    </citation>
    <scope>NUCLEOTIDE SEQUENCE [LARGE SCALE GENOMIC DNA]</scope>
    <source>
        <strain evidence="1">HYR1</strain>
    </source>
</reference>
<accession>A0A3M7SSG4</accession>
<dbReference type="EMBL" id="REGN01000860">
    <property type="protein sequence ID" value="RNA38537.1"/>
    <property type="molecule type" value="Genomic_DNA"/>
</dbReference>
<evidence type="ECO:0000313" key="1">
    <source>
        <dbReference type="EMBL" id="RNA38537.1"/>
    </source>
</evidence>
<keyword evidence="2" id="KW-1185">Reference proteome</keyword>
<gene>
    <name evidence="1" type="ORF">BpHYR1_016955</name>
</gene>
<dbReference type="AlphaFoldDB" id="A0A3M7SSG4"/>
<protein>
    <submittedName>
        <fullName evidence="1">Uncharacterized protein</fullName>
    </submittedName>
</protein>
<evidence type="ECO:0000313" key="2">
    <source>
        <dbReference type="Proteomes" id="UP000276133"/>
    </source>
</evidence>
<sequence>MNLYITLDLTPDGNHYGLLRIEVFSTEFITTNFYRFQFSKLISFKLNSNEGQDKLSIGTGSSPYTNFSHHDHLTLCKLKYSIEEQLEGLLDDFEYFLKN</sequence>
<proteinExistence type="predicted"/>
<name>A0A3M7SSG4_BRAPC</name>
<comment type="caution">
    <text evidence="1">The sequence shown here is derived from an EMBL/GenBank/DDBJ whole genome shotgun (WGS) entry which is preliminary data.</text>
</comment>
<dbReference type="Proteomes" id="UP000276133">
    <property type="component" value="Unassembled WGS sequence"/>
</dbReference>
<organism evidence="1 2">
    <name type="scientific">Brachionus plicatilis</name>
    <name type="common">Marine rotifer</name>
    <name type="synonym">Brachionus muelleri</name>
    <dbReference type="NCBI Taxonomy" id="10195"/>
    <lineage>
        <taxon>Eukaryota</taxon>
        <taxon>Metazoa</taxon>
        <taxon>Spiralia</taxon>
        <taxon>Gnathifera</taxon>
        <taxon>Rotifera</taxon>
        <taxon>Eurotatoria</taxon>
        <taxon>Monogononta</taxon>
        <taxon>Pseudotrocha</taxon>
        <taxon>Ploima</taxon>
        <taxon>Brachionidae</taxon>
        <taxon>Brachionus</taxon>
    </lineage>
</organism>